<dbReference type="UniPathway" id="UPA00908">
    <property type="reaction ID" value="UER00884"/>
</dbReference>
<dbReference type="KEGG" id="pmic:NW74_04340"/>
<dbReference type="Gene3D" id="3.30.460.10">
    <property type="entry name" value="Beta Polymerase, domain 2"/>
    <property type="match status" value="1"/>
</dbReference>
<keyword evidence="4" id="KW-1185">Reference proteome</keyword>
<dbReference type="InterPro" id="IPR007685">
    <property type="entry name" value="RelA_SpoT"/>
</dbReference>
<dbReference type="GO" id="GO:0015970">
    <property type="term" value="P:guanosine tetraphosphate biosynthetic process"/>
    <property type="evidence" value="ECO:0007669"/>
    <property type="project" value="UniProtKB-UniPathway"/>
</dbReference>
<dbReference type="STRING" id="33033.NW74_04340"/>
<dbReference type="EMBL" id="CP009761">
    <property type="protein sequence ID" value="AIZ36613.1"/>
    <property type="molecule type" value="Genomic_DNA"/>
</dbReference>
<dbReference type="Pfam" id="PF04607">
    <property type="entry name" value="RelA_SpoT"/>
    <property type="match status" value="1"/>
</dbReference>
<evidence type="ECO:0000313" key="4">
    <source>
        <dbReference type="Proteomes" id="UP000031386"/>
    </source>
</evidence>
<dbReference type="Proteomes" id="UP000031386">
    <property type="component" value="Chromosome"/>
</dbReference>
<reference evidence="3 4" key="1">
    <citation type="submission" date="2014-10" db="EMBL/GenBank/DDBJ databases">
        <title>Complete genome sequence of Parvimonas micra KCOM 1535 (= ChDC B708).</title>
        <authorList>
            <person name="Kook J.-K."/>
            <person name="Park S.-N."/>
            <person name="Lim Y.K."/>
            <person name="Roh H."/>
        </authorList>
    </citation>
    <scope>NUCLEOTIDE SEQUENCE [LARGE SCALE GENOMIC DNA]</scope>
    <source>
        <strain evidence="4">KCOM 1535 / ChDC B708</strain>
    </source>
</reference>
<sequence length="465" mass="55349">MIGGVFLKLEIFQFLEKSIEHMDKNMDFISNSSESLKKFFNDIFLNCDFFINTTARIKSEDSIREKLLRNNYYYKYPNYKTAIENLPDLIGIRVECRFIDDEKKIFDEISKNFTVELKDGFYRSELNSNIELKLSEKQPTVQKNGFEIYKIDGRYVVEGDYFVNFELQIKSLVNIFWGEIDHRVLYKNFNYMITEDFIRSIMFSIKANLSMIDNQLQSVYNHLKNVENKNNYDSSKIHLKTIVSKMVHDLYSVKIKESTGFVVDFKDCANIIVDYIFSKNKFHNSMRYEDYFVRFLNRLSGANNRTIVIGETFEICDTIEFKNDLCRKFGLGLLELVNKDFKWNLIFSVIQDIEENDFCEEFVLFSEFIVFAVVKRVKRAVDELNISDEDKFKLKWDISYVVMEFICNSYAPSLITFKSMKEIENKIRNFLKNVEQPEEILALNYEELYKSLENNFVIKEMDEFE</sequence>
<dbReference type="GO" id="GO:0016301">
    <property type="term" value="F:kinase activity"/>
    <property type="evidence" value="ECO:0007669"/>
    <property type="project" value="UniProtKB-KW"/>
</dbReference>
<dbReference type="InterPro" id="IPR043519">
    <property type="entry name" value="NT_sf"/>
</dbReference>
<feature type="domain" description="RelA/SpoT" evidence="2">
    <location>
        <begin position="55"/>
        <end position="192"/>
    </location>
</feature>
<gene>
    <name evidence="3" type="ORF">NW74_04340</name>
</gene>
<accession>A0A0B4S1I4</accession>
<dbReference type="AlphaFoldDB" id="A0A0B4S1I4"/>
<dbReference type="SUPFAM" id="SSF81301">
    <property type="entry name" value="Nucleotidyltransferase"/>
    <property type="match status" value="1"/>
</dbReference>
<proteinExistence type="predicted"/>
<keyword evidence="3" id="KW-0808">Transferase</keyword>
<name>A0A0B4S1I4_9FIRM</name>
<dbReference type="PANTHER" id="PTHR41773">
    <property type="entry name" value="GTP PYROPHOSPHATASE-RELATED"/>
    <property type="match status" value="1"/>
</dbReference>
<dbReference type="PANTHER" id="PTHR41773:SF1">
    <property type="entry name" value="RELA_SPOT DOMAIN-CONTAINING PROTEIN"/>
    <property type="match status" value="1"/>
</dbReference>
<comment type="pathway">
    <text evidence="1">Purine metabolism; ppGpp biosynthesis; ppGpp from GTP: step 1/2.</text>
</comment>
<protein>
    <submittedName>
        <fullName evidence="3">GTP pyrophosphokinase</fullName>
    </submittedName>
</protein>
<keyword evidence="3" id="KW-0418">Kinase</keyword>
<evidence type="ECO:0000256" key="1">
    <source>
        <dbReference type="ARBA" id="ARBA00004976"/>
    </source>
</evidence>
<evidence type="ECO:0000259" key="2">
    <source>
        <dbReference type="SMART" id="SM00954"/>
    </source>
</evidence>
<evidence type="ECO:0000313" key="3">
    <source>
        <dbReference type="EMBL" id="AIZ36613.1"/>
    </source>
</evidence>
<organism evidence="3 4">
    <name type="scientific">Parvimonas micra</name>
    <dbReference type="NCBI Taxonomy" id="33033"/>
    <lineage>
        <taxon>Bacteria</taxon>
        <taxon>Bacillati</taxon>
        <taxon>Bacillota</taxon>
        <taxon>Tissierellia</taxon>
        <taxon>Tissierellales</taxon>
        <taxon>Peptoniphilaceae</taxon>
        <taxon>Parvimonas</taxon>
    </lineage>
</organism>
<dbReference type="SMART" id="SM00954">
    <property type="entry name" value="RelA_SpoT"/>
    <property type="match status" value="1"/>
</dbReference>